<dbReference type="PANTHER" id="PTHR19303">
    <property type="entry name" value="TRANSPOSON"/>
    <property type="match status" value="1"/>
</dbReference>
<dbReference type="OrthoDB" id="5425161at2759"/>
<reference evidence="2" key="1">
    <citation type="journal article" date="2020" name="Stud. Mycol.">
        <title>101 Dothideomycetes genomes: a test case for predicting lifestyles and emergence of pathogens.</title>
        <authorList>
            <person name="Haridas S."/>
            <person name="Albert R."/>
            <person name="Binder M."/>
            <person name="Bloem J."/>
            <person name="Labutti K."/>
            <person name="Salamov A."/>
            <person name="Andreopoulos B."/>
            <person name="Baker S."/>
            <person name="Barry K."/>
            <person name="Bills G."/>
            <person name="Bluhm B."/>
            <person name="Cannon C."/>
            <person name="Castanera R."/>
            <person name="Culley D."/>
            <person name="Daum C."/>
            <person name="Ezra D."/>
            <person name="Gonzalez J."/>
            <person name="Henrissat B."/>
            <person name="Kuo A."/>
            <person name="Liang C."/>
            <person name="Lipzen A."/>
            <person name="Lutzoni F."/>
            <person name="Magnuson J."/>
            <person name="Mondo S."/>
            <person name="Nolan M."/>
            <person name="Ohm R."/>
            <person name="Pangilinan J."/>
            <person name="Park H.-J."/>
            <person name="Ramirez L."/>
            <person name="Alfaro M."/>
            <person name="Sun H."/>
            <person name="Tritt A."/>
            <person name="Yoshinaga Y."/>
            <person name="Zwiers L.-H."/>
            <person name="Turgeon B."/>
            <person name="Goodwin S."/>
            <person name="Spatafora J."/>
            <person name="Crous P."/>
            <person name="Grigoriev I."/>
        </authorList>
    </citation>
    <scope>NUCLEOTIDE SEQUENCE</scope>
    <source>
        <strain evidence="2">CBS 207.26</strain>
    </source>
</reference>
<dbReference type="AlphaFoldDB" id="A0A6A6DDD3"/>
<sequence>MDEIGFLRGDIGSAKVITAFDGPKYHIQPGDRDWITVIECVNAAFCCLPAMVICKGKAFQNIYVPKDWTIALSNTGWTNDNLGYIWLTKVFDSATKDHVRGVKPLLVMDGHSSHCSAKFETYARNNGIIPLRLPSHSSHILQPLDVACFSVVKQLYHKGVEELARSGQHHVTIDDFLQIYAIARP</sequence>
<gene>
    <name evidence="2" type="ORF">K469DRAFT_813299</name>
</gene>
<dbReference type="Proteomes" id="UP000800200">
    <property type="component" value="Unassembled WGS sequence"/>
</dbReference>
<evidence type="ECO:0000313" key="3">
    <source>
        <dbReference type="Proteomes" id="UP000800200"/>
    </source>
</evidence>
<dbReference type="InterPro" id="IPR036397">
    <property type="entry name" value="RNaseH_sf"/>
</dbReference>
<name>A0A6A6DDD3_9PEZI</name>
<dbReference type="Gene3D" id="3.30.420.10">
    <property type="entry name" value="Ribonuclease H-like superfamily/Ribonuclease H"/>
    <property type="match status" value="1"/>
</dbReference>
<dbReference type="InterPro" id="IPR004875">
    <property type="entry name" value="DDE_SF_endonuclease_dom"/>
</dbReference>
<proteinExistence type="predicted"/>
<organism evidence="2 3">
    <name type="scientific">Zopfia rhizophila CBS 207.26</name>
    <dbReference type="NCBI Taxonomy" id="1314779"/>
    <lineage>
        <taxon>Eukaryota</taxon>
        <taxon>Fungi</taxon>
        <taxon>Dikarya</taxon>
        <taxon>Ascomycota</taxon>
        <taxon>Pezizomycotina</taxon>
        <taxon>Dothideomycetes</taxon>
        <taxon>Dothideomycetes incertae sedis</taxon>
        <taxon>Zopfiaceae</taxon>
        <taxon>Zopfia</taxon>
    </lineage>
</organism>
<dbReference type="InterPro" id="IPR050863">
    <property type="entry name" value="CenT-Element_Derived"/>
</dbReference>
<dbReference type="PANTHER" id="PTHR19303:SF74">
    <property type="entry name" value="POGO TRANSPOSABLE ELEMENT WITH KRAB DOMAIN"/>
    <property type="match status" value="1"/>
</dbReference>
<dbReference type="EMBL" id="ML994708">
    <property type="protein sequence ID" value="KAF2176478.1"/>
    <property type="molecule type" value="Genomic_DNA"/>
</dbReference>
<dbReference type="GO" id="GO:0005634">
    <property type="term" value="C:nucleus"/>
    <property type="evidence" value="ECO:0007669"/>
    <property type="project" value="TreeGrafter"/>
</dbReference>
<protein>
    <submittedName>
        <fullName evidence="2">DDE-domain-containing protein</fullName>
    </submittedName>
</protein>
<feature type="domain" description="DDE-1" evidence="1">
    <location>
        <begin position="33"/>
        <end position="183"/>
    </location>
</feature>
<dbReference type="Pfam" id="PF03184">
    <property type="entry name" value="DDE_1"/>
    <property type="match status" value="1"/>
</dbReference>
<keyword evidence="3" id="KW-1185">Reference proteome</keyword>
<evidence type="ECO:0000259" key="1">
    <source>
        <dbReference type="Pfam" id="PF03184"/>
    </source>
</evidence>
<dbReference type="GO" id="GO:0003677">
    <property type="term" value="F:DNA binding"/>
    <property type="evidence" value="ECO:0007669"/>
    <property type="project" value="TreeGrafter"/>
</dbReference>
<accession>A0A6A6DDD3</accession>
<evidence type="ECO:0000313" key="2">
    <source>
        <dbReference type="EMBL" id="KAF2176478.1"/>
    </source>
</evidence>